<dbReference type="OrthoDB" id="2288688at2759"/>
<comment type="caution">
    <text evidence="1">The sequence shown here is derived from an EMBL/GenBank/DDBJ whole genome shotgun (WGS) entry which is preliminary data.</text>
</comment>
<keyword evidence="2" id="KW-1185">Reference proteome</keyword>
<proteinExistence type="predicted"/>
<sequence length="254" mass="29239">MVSNYFINTNVDQWSVKTAYQTLEQDNPLFTTRQLLTTLKINLREATKAESRDMATAAAKLLMNWKSVKSRLTQKRDSRKSKTIYTNVNDDILVAQPKGPITLIYSTIEGSSSLTNSTTTYGQTNFGDADDQTARWFVKEKNMTQILREFRQCSVEGAQMRKHLPDFRILIQMMLYEDLIDEDVVEEKIDSIKSSSNSQNVKAVAKLLSSVLRQFTVEKSEQKHETSLIIESLRPFIFSCVISRIKDIKFEWQV</sequence>
<organism evidence="1 2">
    <name type="scientific">Rhizopus oryzae</name>
    <name type="common">Mucormycosis agent</name>
    <name type="synonym">Rhizopus arrhizus var. delemar</name>
    <dbReference type="NCBI Taxonomy" id="64495"/>
    <lineage>
        <taxon>Eukaryota</taxon>
        <taxon>Fungi</taxon>
        <taxon>Fungi incertae sedis</taxon>
        <taxon>Mucoromycota</taxon>
        <taxon>Mucoromycotina</taxon>
        <taxon>Mucoromycetes</taxon>
        <taxon>Mucorales</taxon>
        <taxon>Mucorineae</taxon>
        <taxon>Rhizopodaceae</taxon>
        <taxon>Rhizopus</taxon>
    </lineage>
</organism>
<reference evidence="1" key="1">
    <citation type="journal article" date="2020" name="Microb. Genom.">
        <title>Genetic diversity of clinical and environmental Mucorales isolates obtained from an investigation of mucormycosis cases among solid organ transplant recipients.</title>
        <authorList>
            <person name="Nguyen M.H."/>
            <person name="Kaul D."/>
            <person name="Muto C."/>
            <person name="Cheng S.J."/>
            <person name="Richter R.A."/>
            <person name="Bruno V.M."/>
            <person name="Liu G."/>
            <person name="Beyhan S."/>
            <person name="Sundermann A.J."/>
            <person name="Mounaud S."/>
            <person name="Pasculle A.W."/>
            <person name="Nierman W.C."/>
            <person name="Driscoll E."/>
            <person name="Cumbie R."/>
            <person name="Clancy C.J."/>
            <person name="Dupont C.L."/>
        </authorList>
    </citation>
    <scope>NUCLEOTIDE SEQUENCE</scope>
    <source>
        <strain evidence="1">GL11</strain>
    </source>
</reference>
<accession>A0A9P7BX30</accession>
<protein>
    <submittedName>
        <fullName evidence="1">Uncharacterized protein</fullName>
    </submittedName>
</protein>
<dbReference type="EMBL" id="JAANQT010000069">
    <property type="protein sequence ID" value="KAG1315034.1"/>
    <property type="molecule type" value="Genomic_DNA"/>
</dbReference>
<gene>
    <name evidence="1" type="ORF">G6F64_000983</name>
</gene>
<dbReference type="Proteomes" id="UP000716291">
    <property type="component" value="Unassembled WGS sequence"/>
</dbReference>
<evidence type="ECO:0000313" key="2">
    <source>
        <dbReference type="Proteomes" id="UP000716291"/>
    </source>
</evidence>
<name>A0A9P7BX30_RHIOR</name>
<evidence type="ECO:0000313" key="1">
    <source>
        <dbReference type="EMBL" id="KAG1315034.1"/>
    </source>
</evidence>
<dbReference type="AlphaFoldDB" id="A0A9P7BX30"/>